<dbReference type="EC" id="7.2.2.14" evidence="4"/>
<dbReference type="SFLD" id="SFLDS00003">
    <property type="entry name" value="Haloacid_Dehalogenase"/>
    <property type="match status" value="1"/>
</dbReference>
<keyword evidence="11" id="KW-0067">ATP-binding</keyword>
<dbReference type="SUPFAM" id="SSF81660">
    <property type="entry name" value="Metal cation-transporting ATPase, ATP-binding domain N"/>
    <property type="match status" value="1"/>
</dbReference>
<feature type="domain" description="Cation-transporting P-type ATPase N-terminal" evidence="19">
    <location>
        <begin position="36"/>
        <end position="109"/>
    </location>
</feature>
<evidence type="ECO:0000259" key="19">
    <source>
        <dbReference type="SMART" id="SM00831"/>
    </source>
</evidence>
<dbReference type="InterPro" id="IPR006068">
    <property type="entry name" value="ATPase_P-typ_cation-transptr_C"/>
</dbReference>
<evidence type="ECO:0000256" key="1">
    <source>
        <dbReference type="ARBA" id="ARBA00003954"/>
    </source>
</evidence>
<comment type="catalytic activity">
    <reaction evidence="17">
        <text>Mg(2+)(out) + ATP + H2O = Mg(2+)(in) + ADP + phosphate + H(+)</text>
        <dbReference type="Rhea" id="RHEA:10260"/>
        <dbReference type="ChEBI" id="CHEBI:15377"/>
        <dbReference type="ChEBI" id="CHEBI:15378"/>
        <dbReference type="ChEBI" id="CHEBI:18420"/>
        <dbReference type="ChEBI" id="CHEBI:30616"/>
        <dbReference type="ChEBI" id="CHEBI:43474"/>
        <dbReference type="ChEBI" id="CHEBI:456216"/>
        <dbReference type="EC" id="7.2.2.14"/>
    </reaction>
</comment>
<dbReference type="Pfam" id="PF00689">
    <property type="entry name" value="Cation_ATPase_C"/>
    <property type="match status" value="1"/>
</dbReference>
<evidence type="ECO:0000256" key="15">
    <source>
        <dbReference type="ARBA" id="ARBA00023136"/>
    </source>
</evidence>
<dbReference type="SUPFAM" id="SSF56784">
    <property type="entry name" value="HAD-like"/>
    <property type="match status" value="1"/>
</dbReference>
<keyword evidence="8" id="KW-0597">Phosphoprotein</keyword>
<keyword evidence="9 18" id="KW-0812">Transmembrane</keyword>
<keyword evidence="15 18" id="KW-0472">Membrane</keyword>
<dbReference type="SMART" id="SM00831">
    <property type="entry name" value="Cation_ATPase_N"/>
    <property type="match status" value="1"/>
</dbReference>
<keyword evidence="14 18" id="KW-1133">Transmembrane helix</keyword>
<dbReference type="SUPFAM" id="SSF81653">
    <property type="entry name" value="Calcium ATPase, transduction domain A"/>
    <property type="match status" value="1"/>
</dbReference>
<dbReference type="Gene3D" id="2.70.150.10">
    <property type="entry name" value="Calcium-transporting ATPase, cytoplasmic transduction domain A"/>
    <property type="match status" value="1"/>
</dbReference>
<comment type="function">
    <text evidence="1">Mediates magnesium influx to the cytosol.</text>
</comment>
<dbReference type="Proteomes" id="UP000010798">
    <property type="component" value="Chromosome"/>
</dbReference>
<dbReference type="InterPro" id="IPR023299">
    <property type="entry name" value="ATPase_P-typ_cyto_dom_N"/>
</dbReference>
<evidence type="ECO:0000256" key="14">
    <source>
        <dbReference type="ARBA" id="ARBA00022989"/>
    </source>
</evidence>
<dbReference type="NCBIfam" id="NF011702">
    <property type="entry name" value="PRK15122.1"/>
    <property type="match status" value="1"/>
</dbReference>
<dbReference type="KEGG" id="saci:Sinac_6758"/>
<feature type="transmembrane region" description="Helical" evidence="18">
    <location>
        <begin position="112"/>
        <end position="129"/>
    </location>
</feature>
<evidence type="ECO:0000256" key="2">
    <source>
        <dbReference type="ARBA" id="ARBA00004429"/>
    </source>
</evidence>
<evidence type="ECO:0000256" key="17">
    <source>
        <dbReference type="ARBA" id="ARBA00047295"/>
    </source>
</evidence>
<dbReference type="GO" id="GO:0015444">
    <property type="term" value="F:P-type magnesium transporter activity"/>
    <property type="evidence" value="ECO:0007669"/>
    <property type="project" value="UniProtKB-EC"/>
</dbReference>
<evidence type="ECO:0000256" key="18">
    <source>
        <dbReference type="SAM" id="Phobius"/>
    </source>
</evidence>
<evidence type="ECO:0000256" key="5">
    <source>
        <dbReference type="ARBA" id="ARBA00013555"/>
    </source>
</evidence>
<dbReference type="GO" id="GO:0016887">
    <property type="term" value="F:ATP hydrolysis activity"/>
    <property type="evidence" value="ECO:0007669"/>
    <property type="project" value="InterPro"/>
</dbReference>
<dbReference type="SFLD" id="SFLDG00002">
    <property type="entry name" value="C1.7:_P-type_atpase_like"/>
    <property type="match status" value="1"/>
</dbReference>
<feature type="transmembrane region" description="Helical" evidence="18">
    <location>
        <begin position="886"/>
        <end position="906"/>
    </location>
</feature>
<feature type="transmembrane region" description="Helical" evidence="18">
    <location>
        <begin position="787"/>
        <end position="810"/>
    </location>
</feature>
<dbReference type="InterPro" id="IPR004014">
    <property type="entry name" value="ATPase_P-typ_cation-transptr_N"/>
</dbReference>
<dbReference type="InterPro" id="IPR036412">
    <property type="entry name" value="HAD-like_sf"/>
</dbReference>
<evidence type="ECO:0000256" key="10">
    <source>
        <dbReference type="ARBA" id="ARBA00022741"/>
    </source>
</evidence>
<protein>
    <recommendedName>
        <fullName evidence="5">Magnesium-transporting ATPase, P-type 1</fullName>
        <ecNumber evidence="4">7.2.2.14</ecNumber>
    </recommendedName>
    <alternativeName>
        <fullName evidence="16">Mg(2+) transport ATPase, P-type 1</fullName>
    </alternativeName>
</protein>
<comment type="similarity">
    <text evidence="3">Belongs to the cation transport ATPase (P-type) (TC 3.A.3) family. Type IIIB subfamily.</text>
</comment>
<evidence type="ECO:0000256" key="8">
    <source>
        <dbReference type="ARBA" id="ARBA00022553"/>
    </source>
</evidence>
<comment type="subcellular location">
    <subcellularLocation>
        <location evidence="2">Cell inner membrane</location>
        <topology evidence="2">Multi-pass membrane protein</topology>
    </subcellularLocation>
</comment>
<dbReference type="SFLD" id="SFLDF00027">
    <property type="entry name" value="p-type_atpase"/>
    <property type="match status" value="1"/>
</dbReference>
<dbReference type="GO" id="GO:0005524">
    <property type="term" value="F:ATP binding"/>
    <property type="evidence" value="ECO:0007669"/>
    <property type="project" value="UniProtKB-KW"/>
</dbReference>
<evidence type="ECO:0000256" key="4">
    <source>
        <dbReference type="ARBA" id="ARBA00012786"/>
    </source>
</evidence>
<evidence type="ECO:0000256" key="12">
    <source>
        <dbReference type="ARBA" id="ARBA00022842"/>
    </source>
</evidence>
<dbReference type="InterPro" id="IPR006415">
    <property type="entry name" value="P-type_ATPase_IIIB"/>
</dbReference>
<feature type="transmembrane region" description="Helical" evidence="18">
    <location>
        <begin position="335"/>
        <end position="359"/>
    </location>
</feature>
<evidence type="ECO:0000256" key="16">
    <source>
        <dbReference type="ARBA" id="ARBA00029806"/>
    </source>
</evidence>
<dbReference type="PROSITE" id="PS00154">
    <property type="entry name" value="ATPASE_E1_E2"/>
    <property type="match status" value="1"/>
</dbReference>
<dbReference type="AlphaFoldDB" id="L0DPQ9"/>
<dbReference type="InterPro" id="IPR018303">
    <property type="entry name" value="ATPase_P-typ_P_site"/>
</dbReference>
<dbReference type="CDD" id="cd02077">
    <property type="entry name" value="P-type_ATPase_Mg"/>
    <property type="match status" value="1"/>
</dbReference>
<keyword evidence="6" id="KW-1003">Cell membrane</keyword>
<dbReference type="HOGENOM" id="CLU_002360_6_3_0"/>
<proteinExistence type="inferred from homology"/>
<dbReference type="Pfam" id="PF13246">
    <property type="entry name" value="Cation_ATPase"/>
    <property type="match status" value="1"/>
</dbReference>
<evidence type="ECO:0000256" key="3">
    <source>
        <dbReference type="ARBA" id="ARBA00008746"/>
    </source>
</evidence>
<dbReference type="eggNOG" id="COG0474">
    <property type="taxonomic scope" value="Bacteria"/>
</dbReference>
<keyword evidence="21" id="KW-1185">Reference proteome</keyword>
<dbReference type="NCBIfam" id="TIGR01524">
    <property type="entry name" value="ATPase-IIIB_Mg"/>
    <property type="match status" value="1"/>
</dbReference>
<dbReference type="InterPro" id="IPR023298">
    <property type="entry name" value="ATPase_P-typ_TM_dom_sf"/>
</dbReference>
<dbReference type="Pfam" id="PF00122">
    <property type="entry name" value="E1-E2_ATPase"/>
    <property type="match status" value="1"/>
</dbReference>
<dbReference type="Pfam" id="PF00690">
    <property type="entry name" value="Cation_ATPase_N"/>
    <property type="match status" value="1"/>
</dbReference>
<dbReference type="InterPro" id="IPR044492">
    <property type="entry name" value="P_typ_ATPase_HD_dom"/>
</dbReference>
<evidence type="ECO:0000256" key="11">
    <source>
        <dbReference type="ARBA" id="ARBA00022840"/>
    </source>
</evidence>
<dbReference type="InterPro" id="IPR059000">
    <property type="entry name" value="ATPase_P-type_domA"/>
</dbReference>
<feature type="transmembrane region" description="Helical" evidence="18">
    <location>
        <begin position="300"/>
        <end position="323"/>
    </location>
</feature>
<dbReference type="STRING" id="886293.Sinac_6758"/>
<evidence type="ECO:0000256" key="6">
    <source>
        <dbReference type="ARBA" id="ARBA00022475"/>
    </source>
</evidence>
<evidence type="ECO:0000256" key="13">
    <source>
        <dbReference type="ARBA" id="ARBA00022967"/>
    </source>
</evidence>
<accession>L0DPQ9</accession>
<dbReference type="InterPro" id="IPR008250">
    <property type="entry name" value="ATPase_P-typ_transduc_dom_A_sf"/>
</dbReference>
<keyword evidence="13" id="KW-1278">Translocase</keyword>
<evidence type="ECO:0000313" key="20">
    <source>
        <dbReference type="EMBL" id="AGA30828.1"/>
    </source>
</evidence>
<evidence type="ECO:0000256" key="7">
    <source>
        <dbReference type="ARBA" id="ARBA00022519"/>
    </source>
</evidence>
<dbReference type="PRINTS" id="PR01836">
    <property type="entry name" value="MGATPASE"/>
</dbReference>
<evidence type="ECO:0000313" key="21">
    <source>
        <dbReference type="Proteomes" id="UP000010798"/>
    </source>
</evidence>
<feature type="transmembrane region" description="Helical" evidence="18">
    <location>
        <begin position="852"/>
        <end position="874"/>
    </location>
</feature>
<name>L0DPQ9_SINAD</name>
<dbReference type="InterPro" id="IPR023214">
    <property type="entry name" value="HAD_sf"/>
</dbReference>
<dbReference type="NCBIfam" id="TIGR01494">
    <property type="entry name" value="ATPase_P-type"/>
    <property type="match status" value="2"/>
</dbReference>
<dbReference type="Gene3D" id="3.40.50.1000">
    <property type="entry name" value="HAD superfamily/HAD-like"/>
    <property type="match status" value="1"/>
</dbReference>
<sequence length="918" mass="100134">MPTVQLQVDRNGRQPDGLIGLNLAHGSAEAIPLVNEEAARPIADVLVSLQSSPDGIGRLYATSRRARYGRNEVAHERAPAWYLQLLYAGRNPFILLLLTLALVSVLVEDYKAASIITVMVAVSVLLRFVQEYRSNRAAEALQEMVGTTATVSRPGPRITATLPDAVEPIGRHVPRHPPTTEETPIKHLVPGDVVLLSAGDMIPADVVLLGAKDLFVSQSILTGESLPVEKFAHPFGTSSSQANGTVPAGHALDVPNACFMGTNVVSGTARALVVATGSATYLGRLAKSIVGRRTLTAFDVGINGVSWLLIRFMLVMVPVVFVINGWTKGSWIEAFFFAVSVAVGLTPEMLPMIVTANLARGAVAMARKKVVVKRLDAIQNLGAMDLLCTDKTGTLTRDKVVLLRHLDLNGDECEGVFEYAFLNSYFQTGLKNLLDKAVLEHQDQLASKRLPQRYLKCDEVPFDFNRRRMSVVVHEVLHGRDLLICKGAVEEVAAACTRVRVGEEVVPLVDAARDRVLNLSRGMNEDGLRVIAVAYKEVESQAGRPYGVQDEDDLILCGFLSFLDPPKETAAPAIAALQNLGVGVKILTGDNERVARKVCRDVGLEVAEILLGPAIEAMEDDELGEAAERATLLAKLTPAQKARIIRALRSRGHTVGFLGDGINDGPALREADVGISVDSGADVARESSDIILLEKSLLVLEEGVVAGRVTFGNILKYIKMATSSNFGNMFSVLVACVWLPFLPMRPLHLLIQNLLYDISQTGIPFDRVDEEFLVQPRKWQADDIGRFMLFIGPISSIFDLTTFALMWFVFGANTPEQQALFQSGWFVEGLLSQTLIIHMIRTERVPFFQSRAALRLLLMSLGIMAVGIAIPFTTLGSAVGMVPLPAAYFPWLAGTLVSYCTLTQLVKRWYIRRFGTWL</sequence>
<keyword evidence="12" id="KW-0460">Magnesium</keyword>
<reference evidence="20 21" key="1">
    <citation type="submission" date="2012-02" db="EMBL/GenBank/DDBJ databases">
        <title>Complete sequence of chromosome of Singulisphaera acidiphila DSM 18658.</title>
        <authorList>
            <consortium name="US DOE Joint Genome Institute (JGI-PGF)"/>
            <person name="Lucas S."/>
            <person name="Copeland A."/>
            <person name="Lapidus A."/>
            <person name="Glavina del Rio T."/>
            <person name="Dalin E."/>
            <person name="Tice H."/>
            <person name="Bruce D."/>
            <person name="Goodwin L."/>
            <person name="Pitluck S."/>
            <person name="Peters L."/>
            <person name="Ovchinnikova G."/>
            <person name="Chertkov O."/>
            <person name="Kyrpides N."/>
            <person name="Mavromatis K."/>
            <person name="Ivanova N."/>
            <person name="Brettin T."/>
            <person name="Detter J.C."/>
            <person name="Han C."/>
            <person name="Larimer F."/>
            <person name="Land M."/>
            <person name="Hauser L."/>
            <person name="Markowitz V."/>
            <person name="Cheng J.-F."/>
            <person name="Hugenholtz P."/>
            <person name="Woyke T."/>
            <person name="Wu D."/>
            <person name="Tindall B."/>
            <person name="Pomrenke H."/>
            <person name="Brambilla E."/>
            <person name="Klenk H.-P."/>
            <person name="Eisen J.A."/>
        </authorList>
    </citation>
    <scope>NUCLEOTIDE SEQUENCE [LARGE SCALE GENOMIC DNA]</scope>
    <source>
        <strain evidence="21">ATCC BAA-1392 / DSM 18658 / VKM B-2454 / MOB10</strain>
    </source>
</reference>
<dbReference type="GO" id="GO:0005886">
    <property type="term" value="C:plasma membrane"/>
    <property type="evidence" value="ECO:0007669"/>
    <property type="project" value="UniProtKB-SubCell"/>
</dbReference>
<dbReference type="Gene3D" id="1.20.1110.10">
    <property type="entry name" value="Calcium-transporting ATPase, transmembrane domain"/>
    <property type="match status" value="1"/>
</dbReference>
<feature type="transmembrane region" description="Helical" evidence="18">
    <location>
        <begin position="85"/>
        <end position="106"/>
    </location>
</feature>
<dbReference type="InterPro" id="IPR001757">
    <property type="entry name" value="P_typ_ATPase"/>
</dbReference>
<dbReference type="SUPFAM" id="SSF81665">
    <property type="entry name" value="Calcium ATPase, transmembrane domain M"/>
    <property type="match status" value="1"/>
</dbReference>
<gene>
    <name evidence="20" type="ordered locus">Sinac_6758</name>
</gene>
<dbReference type="EMBL" id="CP003364">
    <property type="protein sequence ID" value="AGA30828.1"/>
    <property type="molecule type" value="Genomic_DNA"/>
</dbReference>
<keyword evidence="10" id="KW-0547">Nucleotide-binding</keyword>
<dbReference type="PANTHER" id="PTHR42861">
    <property type="entry name" value="CALCIUM-TRANSPORTING ATPASE"/>
    <property type="match status" value="1"/>
</dbReference>
<dbReference type="Gene3D" id="3.40.1110.10">
    <property type="entry name" value="Calcium-transporting ATPase, cytoplasmic domain N"/>
    <property type="match status" value="1"/>
</dbReference>
<organism evidence="20 21">
    <name type="scientific">Singulisphaera acidiphila (strain ATCC BAA-1392 / DSM 18658 / VKM B-2454 / MOB10)</name>
    <dbReference type="NCBI Taxonomy" id="886293"/>
    <lineage>
        <taxon>Bacteria</taxon>
        <taxon>Pseudomonadati</taxon>
        <taxon>Planctomycetota</taxon>
        <taxon>Planctomycetia</taxon>
        <taxon>Isosphaerales</taxon>
        <taxon>Isosphaeraceae</taxon>
        <taxon>Singulisphaera</taxon>
    </lineage>
</organism>
<keyword evidence="7" id="KW-0997">Cell inner membrane</keyword>
<evidence type="ECO:0000256" key="9">
    <source>
        <dbReference type="ARBA" id="ARBA00022692"/>
    </source>
</evidence>